<feature type="transmembrane region" description="Helical" evidence="6">
    <location>
        <begin position="334"/>
        <end position="355"/>
    </location>
</feature>
<dbReference type="PANTHER" id="PTHR30250">
    <property type="entry name" value="PST FAMILY PREDICTED COLANIC ACID TRANSPORTER"/>
    <property type="match status" value="1"/>
</dbReference>
<dbReference type="RefSeq" id="WP_340520347.1">
    <property type="nucleotide sequence ID" value="NZ_JBBLXS010000003.1"/>
</dbReference>
<keyword evidence="5 6" id="KW-0472">Membrane</keyword>
<evidence type="ECO:0000256" key="1">
    <source>
        <dbReference type="ARBA" id="ARBA00004651"/>
    </source>
</evidence>
<feature type="transmembrane region" description="Helical" evidence="6">
    <location>
        <begin position="167"/>
        <end position="185"/>
    </location>
</feature>
<dbReference type="PANTHER" id="PTHR30250:SF11">
    <property type="entry name" value="O-ANTIGEN TRANSPORTER-RELATED"/>
    <property type="match status" value="1"/>
</dbReference>
<evidence type="ECO:0000256" key="4">
    <source>
        <dbReference type="ARBA" id="ARBA00022989"/>
    </source>
</evidence>
<feature type="transmembrane region" description="Helical" evidence="6">
    <location>
        <begin position="142"/>
        <end position="161"/>
    </location>
</feature>
<name>A0ABU8YG35_9CYAN</name>
<feature type="transmembrane region" description="Helical" evidence="6">
    <location>
        <begin position="46"/>
        <end position="64"/>
    </location>
</feature>
<evidence type="ECO:0000313" key="7">
    <source>
        <dbReference type="EMBL" id="MEK0183321.1"/>
    </source>
</evidence>
<evidence type="ECO:0000256" key="6">
    <source>
        <dbReference type="SAM" id="Phobius"/>
    </source>
</evidence>
<comment type="caution">
    <text evidence="7">The sequence shown here is derived from an EMBL/GenBank/DDBJ whole genome shotgun (WGS) entry which is preliminary data.</text>
</comment>
<evidence type="ECO:0000313" key="8">
    <source>
        <dbReference type="Proteomes" id="UP001384579"/>
    </source>
</evidence>
<keyword evidence="2" id="KW-1003">Cell membrane</keyword>
<organism evidence="7 8">
    <name type="scientific">Microcoleus anatoxicus PTRS2</name>
    <dbReference type="NCBI Taxonomy" id="2705321"/>
    <lineage>
        <taxon>Bacteria</taxon>
        <taxon>Bacillati</taxon>
        <taxon>Cyanobacteriota</taxon>
        <taxon>Cyanophyceae</taxon>
        <taxon>Oscillatoriophycideae</taxon>
        <taxon>Oscillatoriales</taxon>
        <taxon>Microcoleaceae</taxon>
        <taxon>Microcoleus</taxon>
        <taxon>Microcoleus anatoxicus</taxon>
    </lineage>
</organism>
<sequence>MQQLKPLTLRRNFSWTFTGNLVYAASQWGMLVVLAKLGSPEMVGQFTLGLAVTAPVIMFTNLQLRSIQVTDAKGEYVFADYLGLRLIGTGLALLIIAGITLKAGYSWETSLVILAIGLAKAFESISDIFYGLIQQHERMDKIAIALMIKGPLSLLLLVIGVSVTGSVVGGAIGLAIAWAVVLIACDIRNGRLIVKSSQKAQRENLVETRAIATQVGEPAESTENPTHLPLLTPASQGGEKSKHQLLPRWHLKTLRKLIWLALPLGFVMMLISLNSNIPRYFIEQYLGEQQLGIFGAISYLMVVGGMVVSALAESASPRLAKYYAAGNSIAFRTLMFKLVGVGAAIGGAGVLVAVVAGQEILTILYRPEYGQQADLFVWLMVAAGIGYVSSFLGYGITAARYFRIQMPLFALVTGSSAIACLWLIPSMGVQGAAIALILGAIVQAVFSLGVIFHALYRLNKYQGTKSNID</sequence>
<keyword evidence="8" id="KW-1185">Reference proteome</keyword>
<dbReference type="InterPro" id="IPR002797">
    <property type="entry name" value="Polysacc_synth"/>
</dbReference>
<keyword evidence="3 6" id="KW-0812">Transmembrane</keyword>
<dbReference type="Proteomes" id="UP001384579">
    <property type="component" value="Unassembled WGS sequence"/>
</dbReference>
<reference evidence="7 8" key="1">
    <citation type="journal article" date="2020" name="Harmful Algae">
        <title>Molecular and morphological characterization of a novel dihydroanatoxin-a producing Microcoleus species (cyanobacteria) from the Russian River, California, USA.</title>
        <authorList>
            <person name="Conklin K.Y."/>
            <person name="Stancheva R."/>
            <person name="Otten T.G."/>
            <person name="Fadness R."/>
            <person name="Boyer G.L."/>
            <person name="Read B."/>
            <person name="Zhang X."/>
            <person name="Sheath R.G."/>
        </authorList>
    </citation>
    <scope>NUCLEOTIDE SEQUENCE [LARGE SCALE GENOMIC DNA]</scope>
    <source>
        <strain evidence="7 8">PTRS2</strain>
    </source>
</reference>
<feature type="transmembrane region" description="Helical" evidence="6">
    <location>
        <begin position="408"/>
        <end position="425"/>
    </location>
</feature>
<feature type="transmembrane region" description="Helical" evidence="6">
    <location>
        <begin position="431"/>
        <end position="456"/>
    </location>
</feature>
<accession>A0ABU8YG35</accession>
<protein>
    <submittedName>
        <fullName evidence="7">Oligosaccharide flippase family protein</fullName>
    </submittedName>
</protein>
<dbReference type="Pfam" id="PF01943">
    <property type="entry name" value="Polysacc_synt"/>
    <property type="match status" value="1"/>
</dbReference>
<feature type="transmembrane region" description="Helical" evidence="6">
    <location>
        <begin position="257"/>
        <end position="273"/>
    </location>
</feature>
<evidence type="ECO:0000256" key="5">
    <source>
        <dbReference type="ARBA" id="ARBA00023136"/>
    </source>
</evidence>
<evidence type="ECO:0000256" key="2">
    <source>
        <dbReference type="ARBA" id="ARBA00022475"/>
    </source>
</evidence>
<feature type="transmembrane region" description="Helical" evidence="6">
    <location>
        <begin position="76"/>
        <end position="99"/>
    </location>
</feature>
<feature type="transmembrane region" description="Helical" evidence="6">
    <location>
        <begin position="375"/>
        <end position="396"/>
    </location>
</feature>
<feature type="transmembrane region" description="Helical" evidence="6">
    <location>
        <begin position="111"/>
        <end position="130"/>
    </location>
</feature>
<dbReference type="InterPro" id="IPR050833">
    <property type="entry name" value="Poly_Biosynth_Transport"/>
</dbReference>
<keyword evidence="4 6" id="KW-1133">Transmembrane helix</keyword>
<comment type="subcellular location">
    <subcellularLocation>
        <location evidence="1">Cell membrane</location>
        <topology evidence="1">Multi-pass membrane protein</topology>
    </subcellularLocation>
</comment>
<feature type="transmembrane region" description="Helical" evidence="6">
    <location>
        <begin position="293"/>
        <end position="313"/>
    </location>
</feature>
<feature type="transmembrane region" description="Helical" evidence="6">
    <location>
        <begin position="12"/>
        <end position="34"/>
    </location>
</feature>
<proteinExistence type="predicted"/>
<evidence type="ECO:0000256" key="3">
    <source>
        <dbReference type="ARBA" id="ARBA00022692"/>
    </source>
</evidence>
<gene>
    <name evidence="7" type="ORF">WMG39_00490</name>
</gene>
<dbReference type="EMBL" id="JBBLXS010000003">
    <property type="protein sequence ID" value="MEK0183321.1"/>
    <property type="molecule type" value="Genomic_DNA"/>
</dbReference>